<dbReference type="CDD" id="cd02754">
    <property type="entry name" value="MopB_Nitrate-R-NapA-like"/>
    <property type="match status" value="1"/>
</dbReference>
<sequence length="907" mass="101411">MCSNGCGLDIAVKDKKIVGVRGLVSDRVNHGRLGPKGLHSWEPVHNPDRLTHPLIRKNGVLVKASWDEAMELICAKTREVMHELGKNGIAFYTSGQLFLEEYYTLALVAKAGICTMHTDGNTRLCTATAAAAMRESFGCDGQPGSYTDIDYTDCIMIFGHNIANTQTVLWTRMLDRLKGPNPPKLIVVDPRKTRTAQEADLHLKPKVGTNMALLNGIQHLMIKNGWINKEWVDKHTIGYDELARLVSSYTPEKVSEITGIPASDIIKAAEILGKTPTLLSTALQGVYQSHQATASACQINNIHLIRGMIGKPGCGILQMNGQPTAQNNRETGCDGEYTGFRNPENKQHMQDLADHWNVDVEIIPHWMESPTHISQIMSFIRAGSVKFMWISGTNPAVSLPHLSEARETLRKPDLFVVAQDIFPNETTELASVVLPAAMWGEKTGTFTNVDRTVHISDKAVDPPGECRSDMDIWIDYARRMGFKDKDGNPLIKWNDSEGAFEHWKASTKGRPCDYSGMTYDLLRKGTGLQWPCNDEFPHGCERLYQDGTFPTDIDHCETYGHDLELGAPFSKEEYAMQSPAGRAIIRSAQYRPPQETVNEDYPFWVSTGRDLWHFHTRTKTRRMKHLQDRQPDAYVQINEKDAEKLGIKEGDMVRVTSRRGEVQVKACIGRIDQGTVFVPFHYGYFDSDDKQKRAANELTISGWDPISKQPYFKFGAVKVAKVEDGDEVPTLSARDSTRATDASDSGKAVTEGKHMHIGDYIAISDRTAETLKKAFTELHDKFPTDRELQQGMQSLHHLADEITEMMDPFMDKYDCRNAPIEALVGPITPLHFTTPVTYGAMVAIHSLMPLIASLEITCKALNVALQSLLDPEFALVMRDVQELVRRMGRWVTGQTTTRSVQALTVPL</sequence>
<dbReference type="GO" id="GO:0016491">
    <property type="term" value="F:oxidoreductase activity"/>
    <property type="evidence" value="ECO:0007669"/>
    <property type="project" value="InterPro"/>
</dbReference>
<dbReference type="AlphaFoldDB" id="A0AAD5SJI0"/>
<dbReference type="InterPro" id="IPR050123">
    <property type="entry name" value="Prok_molybdopt-oxidoreductase"/>
</dbReference>
<keyword evidence="8" id="KW-1185">Reference proteome</keyword>
<proteinExistence type="predicted"/>
<dbReference type="SUPFAM" id="SSF50692">
    <property type="entry name" value="ADC-like"/>
    <property type="match status" value="1"/>
</dbReference>
<dbReference type="Pfam" id="PF01568">
    <property type="entry name" value="Molydop_binding"/>
    <property type="match status" value="1"/>
</dbReference>
<keyword evidence="1" id="KW-0004">4Fe-4S</keyword>
<dbReference type="Proteomes" id="UP001212841">
    <property type="component" value="Unassembled WGS sequence"/>
</dbReference>
<dbReference type="Gene3D" id="2.20.25.90">
    <property type="entry name" value="ADC-like domains"/>
    <property type="match status" value="1"/>
</dbReference>
<name>A0AAD5SJI0_9FUNG</name>
<dbReference type="GO" id="GO:0051539">
    <property type="term" value="F:4 iron, 4 sulfur cluster binding"/>
    <property type="evidence" value="ECO:0007669"/>
    <property type="project" value="UniProtKB-KW"/>
</dbReference>
<dbReference type="SUPFAM" id="SSF53706">
    <property type="entry name" value="Formate dehydrogenase/DMSO reductase, domains 1-3"/>
    <property type="match status" value="1"/>
</dbReference>
<dbReference type="InterPro" id="IPR006656">
    <property type="entry name" value="Mopterin_OxRdtase"/>
</dbReference>
<keyword evidence="4" id="KW-0411">Iron-sulfur</keyword>
<evidence type="ECO:0000256" key="3">
    <source>
        <dbReference type="ARBA" id="ARBA00023004"/>
    </source>
</evidence>
<organism evidence="7 8">
    <name type="scientific">Rhizophlyctis rosea</name>
    <dbReference type="NCBI Taxonomy" id="64517"/>
    <lineage>
        <taxon>Eukaryota</taxon>
        <taxon>Fungi</taxon>
        <taxon>Fungi incertae sedis</taxon>
        <taxon>Chytridiomycota</taxon>
        <taxon>Chytridiomycota incertae sedis</taxon>
        <taxon>Chytridiomycetes</taxon>
        <taxon>Rhizophlyctidales</taxon>
        <taxon>Rhizophlyctidaceae</taxon>
        <taxon>Rhizophlyctis</taxon>
    </lineage>
</organism>
<dbReference type="CDD" id="cd00508">
    <property type="entry name" value="MopB_CT_Fdh-Nap-like"/>
    <property type="match status" value="1"/>
</dbReference>
<evidence type="ECO:0000256" key="5">
    <source>
        <dbReference type="SAM" id="MobiDB-lite"/>
    </source>
</evidence>
<evidence type="ECO:0000313" key="7">
    <source>
        <dbReference type="EMBL" id="KAJ3056376.1"/>
    </source>
</evidence>
<evidence type="ECO:0000313" key="8">
    <source>
        <dbReference type="Proteomes" id="UP001212841"/>
    </source>
</evidence>
<dbReference type="PIRSF" id="PIRSF036643">
    <property type="entry name" value="FDH_alpha"/>
    <property type="match status" value="1"/>
</dbReference>
<feature type="domain" description="4Fe-4S Mo/W bis-MGD-type" evidence="6">
    <location>
        <begin position="1"/>
        <end position="48"/>
    </location>
</feature>
<dbReference type="InterPro" id="IPR006657">
    <property type="entry name" value="MoPterin_dinucl-bd_dom"/>
</dbReference>
<feature type="region of interest" description="Disordered" evidence="5">
    <location>
        <begin position="726"/>
        <end position="748"/>
    </location>
</feature>
<dbReference type="PANTHER" id="PTHR43105:SF10">
    <property type="entry name" value="NADH-QUINONE OXIDOREDUCTASE SUBUNIT G"/>
    <property type="match status" value="1"/>
</dbReference>
<keyword evidence="3" id="KW-0408">Iron</keyword>
<dbReference type="PANTHER" id="PTHR43105">
    <property type="entry name" value="RESPIRATORY NITRATE REDUCTASE"/>
    <property type="match status" value="1"/>
</dbReference>
<dbReference type="EMBL" id="JADGJD010000036">
    <property type="protein sequence ID" value="KAJ3056376.1"/>
    <property type="molecule type" value="Genomic_DNA"/>
</dbReference>
<dbReference type="InterPro" id="IPR006963">
    <property type="entry name" value="Mopterin_OxRdtase_4Fe-4S_dom"/>
</dbReference>
<dbReference type="Pfam" id="PF04879">
    <property type="entry name" value="Molybdop_Fe4S4"/>
    <property type="match status" value="1"/>
</dbReference>
<evidence type="ECO:0000259" key="6">
    <source>
        <dbReference type="PROSITE" id="PS51669"/>
    </source>
</evidence>
<evidence type="ECO:0000256" key="2">
    <source>
        <dbReference type="ARBA" id="ARBA00022723"/>
    </source>
</evidence>
<keyword evidence="2" id="KW-0479">Metal-binding</keyword>
<evidence type="ECO:0000256" key="1">
    <source>
        <dbReference type="ARBA" id="ARBA00022485"/>
    </source>
</evidence>
<dbReference type="Gene3D" id="3.40.50.740">
    <property type="match status" value="1"/>
</dbReference>
<dbReference type="Gene3D" id="2.40.40.20">
    <property type="match status" value="1"/>
</dbReference>
<dbReference type="GO" id="GO:0043546">
    <property type="term" value="F:molybdopterin cofactor binding"/>
    <property type="evidence" value="ECO:0007669"/>
    <property type="project" value="InterPro"/>
</dbReference>
<dbReference type="Gene3D" id="3.40.228.10">
    <property type="entry name" value="Dimethylsulfoxide Reductase, domain 2"/>
    <property type="match status" value="1"/>
</dbReference>
<evidence type="ECO:0000256" key="4">
    <source>
        <dbReference type="ARBA" id="ARBA00023014"/>
    </source>
</evidence>
<protein>
    <recommendedName>
        <fullName evidence="6">4Fe-4S Mo/W bis-MGD-type domain-containing protein</fullName>
    </recommendedName>
</protein>
<gene>
    <name evidence="7" type="ORF">HK097_007213</name>
</gene>
<accession>A0AAD5SJI0</accession>
<dbReference type="Pfam" id="PF00384">
    <property type="entry name" value="Molybdopterin"/>
    <property type="match status" value="1"/>
</dbReference>
<dbReference type="PROSITE" id="PS51669">
    <property type="entry name" value="4FE4S_MOW_BIS_MGD"/>
    <property type="match status" value="1"/>
</dbReference>
<reference evidence="7" key="1">
    <citation type="submission" date="2020-05" db="EMBL/GenBank/DDBJ databases">
        <title>Phylogenomic resolution of chytrid fungi.</title>
        <authorList>
            <person name="Stajich J.E."/>
            <person name="Amses K."/>
            <person name="Simmons R."/>
            <person name="Seto K."/>
            <person name="Myers J."/>
            <person name="Bonds A."/>
            <person name="Quandt C.A."/>
            <person name="Barry K."/>
            <person name="Liu P."/>
            <person name="Grigoriev I."/>
            <person name="Longcore J.E."/>
            <person name="James T.Y."/>
        </authorList>
    </citation>
    <scope>NUCLEOTIDE SEQUENCE</scope>
    <source>
        <strain evidence="7">JEL0318</strain>
    </source>
</reference>
<dbReference type="InterPro" id="IPR009010">
    <property type="entry name" value="Asp_de-COase-like_dom_sf"/>
</dbReference>
<comment type="caution">
    <text evidence="7">The sequence shown here is derived from an EMBL/GenBank/DDBJ whole genome shotgun (WGS) entry which is preliminary data.</text>
</comment>
<dbReference type="GO" id="GO:0046872">
    <property type="term" value="F:metal ion binding"/>
    <property type="evidence" value="ECO:0007669"/>
    <property type="project" value="UniProtKB-KW"/>
</dbReference>